<dbReference type="InterPro" id="IPR000086">
    <property type="entry name" value="NUDIX_hydrolase_dom"/>
</dbReference>
<dbReference type="InterPro" id="IPR015797">
    <property type="entry name" value="NUDIX_hydrolase-like_dom_sf"/>
</dbReference>
<accession>D1W7L7</accession>
<dbReference type="Gene3D" id="3.90.79.10">
    <property type="entry name" value="Nucleoside Triphosphate Pyrophosphohydrolase"/>
    <property type="match status" value="1"/>
</dbReference>
<name>D1W7L7_9BACT</name>
<dbReference type="STRING" id="679190.HMPREF0650_1912"/>
<sequence>MMHFLEKFKFCPVCGSQHFVENNEKSKRCENCDFVYFMNPSAANVAFILNERGELLVEKRRNEPGKGTLDLPGGFTDANETGEEGIIREVKEETNLQVDRAEYMFSLPNKYRYSGLDIPTLDMFFRCEVSDTSCLKAGDDADAALWLPLNEIRTEQFGLRSIRQGLRIFLERASEMGWTNVGKKPNK</sequence>
<keyword evidence="1 3" id="KW-0378">Hydrolase</keyword>
<dbReference type="SUPFAM" id="SSF55811">
    <property type="entry name" value="Nudix"/>
    <property type="match status" value="1"/>
</dbReference>
<dbReference type="PANTHER" id="PTHR43736:SF1">
    <property type="entry name" value="DIHYDRONEOPTERIN TRIPHOSPHATE DIPHOSPHATASE"/>
    <property type="match status" value="1"/>
</dbReference>
<protein>
    <submittedName>
        <fullName evidence="3">Hydrolase, NUDIX family</fullName>
    </submittedName>
</protein>
<dbReference type="PROSITE" id="PS51462">
    <property type="entry name" value="NUDIX"/>
    <property type="match status" value="1"/>
</dbReference>
<dbReference type="PANTHER" id="PTHR43736">
    <property type="entry name" value="ADP-RIBOSE PYROPHOSPHATASE"/>
    <property type="match status" value="1"/>
</dbReference>
<dbReference type="CDD" id="cd04681">
    <property type="entry name" value="NUDIX_Hydrolase"/>
    <property type="match status" value="1"/>
</dbReference>
<reference evidence="3 4" key="1">
    <citation type="submission" date="2009-12" db="EMBL/GenBank/DDBJ databases">
        <title>Genome Sequence of Prevotella buccalis ATCC 35310.</title>
        <authorList>
            <person name="Durkin A.S."/>
            <person name="Madupu R."/>
            <person name="Torralba M."/>
            <person name="Methe B."/>
            <person name="Sutton G."/>
            <person name="Strausberg R.L."/>
            <person name="Nelson K.E."/>
        </authorList>
    </citation>
    <scope>NUCLEOTIDE SEQUENCE [LARGE SCALE GENOMIC DNA]</scope>
    <source>
        <strain evidence="3 4">ATCC 35310</strain>
    </source>
</reference>
<dbReference type="GO" id="GO:0016787">
    <property type="term" value="F:hydrolase activity"/>
    <property type="evidence" value="ECO:0007669"/>
    <property type="project" value="UniProtKB-KW"/>
</dbReference>
<dbReference type="InterPro" id="IPR020084">
    <property type="entry name" value="NUDIX_hydrolase_CS"/>
</dbReference>
<evidence type="ECO:0000313" key="4">
    <source>
        <dbReference type="Proteomes" id="UP000005283"/>
    </source>
</evidence>
<dbReference type="EMBL" id="ADEG01000087">
    <property type="protein sequence ID" value="EFA91432.1"/>
    <property type="molecule type" value="Genomic_DNA"/>
</dbReference>
<dbReference type="Proteomes" id="UP000005283">
    <property type="component" value="Unassembled WGS sequence"/>
</dbReference>
<evidence type="ECO:0000313" key="3">
    <source>
        <dbReference type="EMBL" id="EFA91432.1"/>
    </source>
</evidence>
<gene>
    <name evidence="3" type="ORF">HMPREF0650_1912</name>
</gene>
<comment type="caution">
    <text evidence="3">The sequence shown here is derived from an EMBL/GenBank/DDBJ whole genome shotgun (WGS) entry which is preliminary data.</text>
</comment>
<keyword evidence="4" id="KW-1185">Reference proteome</keyword>
<evidence type="ECO:0000256" key="1">
    <source>
        <dbReference type="ARBA" id="ARBA00022801"/>
    </source>
</evidence>
<dbReference type="Pfam" id="PF00293">
    <property type="entry name" value="NUDIX"/>
    <property type="match status" value="1"/>
</dbReference>
<organism evidence="3 4">
    <name type="scientific">Hoylesella buccalis ATCC 35310</name>
    <dbReference type="NCBI Taxonomy" id="679190"/>
    <lineage>
        <taxon>Bacteria</taxon>
        <taxon>Pseudomonadati</taxon>
        <taxon>Bacteroidota</taxon>
        <taxon>Bacteroidia</taxon>
        <taxon>Bacteroidales</taxon>
        <taxon>Prevotellaceae</taxon>
        <taxon>Hoylesella</taxon>
    </lineage>
</organism>
<dbReference type="PROSITE" id="PS00893">
    <property type="entry name" value="NUDIX_BOX"/>
    <property type="match status" value="1"/>
</dbReference>
<evidence type="ECO:0000259" key="2">
    <source>
        <dbReference type="PROSITE" id="PS51462"/>
    </source>
</evidence>
<feature type="domain" description="Nudix hydrolase" evidence="2">
    <location>
        <begin position="39"/>
        <end position="170"/>
    </location>
</feature>
<proteinExistence type="predicted"/>
<dbReference type="eggNOG" id="COG1051">
    <property type="taxonomic scope" value="Bacteria"/>
</dbReference>
<dbReference type="AlphaFoldDB" id="D1W7L7"/>